<organism evidence="2 3">
    <name type="scientific">Rubripirellula amarantea</name>
    <dbReference type="NCBI Taxonomy" id="2527999"/>
    <lineage>
        <taxon>Bacteria</taxon>
        <taxon>Pseudomonadati</taxon>
        <taxon>Planctomycetota</taxon>
        <taxon>Planctomycetia</taxon>
        <taxon>Pirellulales</taxon>
        <taxon>Pirellulaceae</taxon>
        <taxon>Rubripirellula</taxon>
    </lineage>
</organism>
<feature type="region of interest" description="Disordered" evidence="1">
    <location>
        <begin position="54"/>
        <end position="74"/>
    </location>
</feature>
<keyword evidence="3" id="KW-1185">Reference proteome</keyword>
<evidence type="ECO:0000313" key="2">
    <source>
        <dbReference type="EMBL" id="TWT54691.1"/>
    </source>
</evidence>
<gene>
    <name evidence="2" type="ORF">Pla22_23410</name>
</gene>
<evidence type="ECO:0000256" key="1">
    <source>
        <dbReference type="SAM" id="MobiDB-lite"/>
    </source>
</evidence>
<sequence length="74" mass="8027">MLTYTLTILVICIASAIAVMVISKRAPVIESCDCETISGNRQCKMEAEGRPCVRGADIESSETEPLASHQNQSR</sequence>
<dbReference type="AlphaFoldDB" id="A0A5C5WX63"/>
<dbReference type="Proteomes" id="UP000316598">
    <property type="component" value="Unassembled WGS sequence"/>
</dbReference>
<protein>
    <submittedName>
        <fullName evidence="2">Uncharacterized protein</fullName>
    </submittedName>
</protein>
<comment type="caution">
    <text evidence="2">The sequence shown here is derived from an EMBL/GenBank/DDBJ whole genome shotgun (WGS) entry which is preliminary data.</text>
</comment>
<name>A0A5C5WX63_9BACT</name>
<evidence type="ECO:0000313" key="3">
    <source>
        <dbReference type="Proteomes" id="UP000316598"/>
    </source>
</evidence>
<accession>A0A5C5WX63</accession>
<dbReference type="EMBL" id="SJPI01000001">
    <property type="protein sequence ID" value="TWT54691.1"/>
    <property type="molecule type" value="Genomic_DNA"/>
</dbReference>
<proteinExistence type="predicted"/>
<reference evidence="2 3" key="1">
    <citation type="submission" date="2019-02" db="EMBL/GenBank/DDBJ databases">
        <title>Deep-cultivation of Planctomycetes and their phenomic and genomic characterization uncovers novel biology.</title>
        <authorList>
            <person name="Wiegand S."/>
            <person name="Jogler M."/>
            <person name="Boedeker C."/>
            <person name="Pinto D."/>
            <person name="Vollmers J."/>
            <person name="Rivas-Marin E."/>
            <person name="Kohn T."/>
            <person name="Peeters S.H."/>
            <person name="Heuer A."/>
            <person name="Rast P."/>
            <person name="Oberbeckmann S."/>
            <person name="Bunk B."/>
            <person name="Jeske O."/>
            <person name="Meyerdierks A."/>
            <person name="Storesund J.E."/>
            <person name="Kallscheuer N."/>
            <person name="Luecker S."/>
            <person name="Lage O.M."/>
            <person name="Pohl T."/>
            <person name="Merkel B.J."/>
            <person name="Hornburger P."/>
            <person name="Mueller R.-W."/>
            <person name="Bruemmer F."/>
            <person name="Labrenz M."/>
            <person name="Spormann A.M."/>
            <person name="Op Den Camp H."/>
            <person name="Overmann J."/>
            <person name="Amann R."/>
            <person name="Jetten M.S.M."/>
            <person name="Mascher T."/>
            <person name="Medema M.H."/>
            <person name="Devos D.P."/>
            <person name="Kaster A.-K."/>
            <person name="Ovreas L."/>
            <person name="Rohde M."/>
            <person name="Galperin M.Y."/>
            <person name="Jogler C."/>
        </authorList>
    </citation>
    <scope>NUCLEOTIDE SEQUENCE [LARGE SCALE GENOMIC DNA]</scope>
    <source>
        <strain evidence="2 3">Pla22</strain>
    </source>
</reference>